<dbReference type="AlphaFoldDB" id="A0A0F9LNZ1"/>
<comment type="caution">
    <text evidence="1">The sequence shown here is derived from an EMBL/GenBank/DDBJ whole genome shotgun (WGS) entry which is preliminary data.</text>
</comment>
<dbReference type="EMBL" id="LAZR01006052">
    <property type="protein sequence ID" value="KKM95108.1"/>
    <property type="molecule type" value="Genomic_DNA"/>
</dbReference>
<organism evidence="1">
    <name type="scientific">marine sediment metagenome</name>
    <dbReference type="NCBI Taxonomy" id="412755"/>
    <lineage>
        <taxon>unclassified sequences</taxon>
        <taxon>metagenomes</taxon>
        <taxon>ecological metagenomes</taxon>
    </lineage>
</organism>
<proteinExistence type="predicted"/>
<gene>
    <name evidence="1" type="ORF">LCGC14_1191460</name>
</gene>
<dbReference type="PROSITE" id="PS51257">
    <property type="entry name" value="PROKAR_LIPOPROTEIN"/>
    <property type="match status" value="1"/>
</dbReference>
<sequence length="130" mass="14308">MLDRIVKTCGIPVKEWGGQCYIIAMTLLACEEGSGELATGFYYTDDDIISDHGWVEYPDGTIADPTRWTLDNTKPNIYRGVAVSNYDKDGVRWEKDLAEINKPLVKAALSAAKFRAACLAAFTLGDLKNA</sequence>
<evidence type="ECO:0008006" key="2">
    <source>
        <dbReference type="Google" id="ProtNLM"/>
    </source>
</evidence>
<reference evidence="1" key="1">
    <citation type="journal article" date="2015" name="Nature">
        <title>Complex archaea that bridge the gap between prokaryotes and eukaryotes.</title>
        <authorList>
            <person name="Spang A."/>
            <person name="Saw J.H."/>
            <person name="Jorgensen S.L."/>
            <person name="Zaremba-Niedzwiedzka K."/>
            <person name="Martijn J."/>
            <person name="Lind A.E."/>
            <person name="van Eijk R."/>
            <person name="Schleper C."/>
            <person name="Guy L."/>
            <person name="Ettema T.J."/>
        </authorList>
    </citation>
    <scope>NUCLEOTIDE SEQUENCE</scope>
</reference>
<protein>
    <recommendedName>
        <fullName evidence="2">Transglutaminase-like domain-containing protein</fullName>
    </recommendedName>
</protein>
<evidence type="ECO:0000313" key="1">
    <source>
        <dbReference type="EMBL" id="KKM95108.1"/>
    </source>
</evidence>
<name>A0A0F9LNZ1_9ZZZZ</name>
<accession>A0A0F9LNZ1</accession>